<dbReference type="AlphaFoldDB" id="A0A0K8PLD2"/>
<feature type="chain" id="PRO_5038925224" description="Htaa domain-containing protein" evidence="1">
    <location>
        <begin position="32"/>
        <end position="233"/>
    </location>
</feature>
<keyword evidence="3" id="KW-1185">Reference proteome</keyword>
<evidence type="ECO:0000313" key="2">
    <source>
        <dbReference type="EMBL" id="GAP48219.1"/>
    </source>
</evidence>
<gene>
    <name evidence="2" type="ORF">SAZU_3045</name>
</gene>
<dbReference type="EMBL" id="DF968254">
    <property type="protein sequence ID" value="GAP48219.1"/>
    <property type="molecule type" value="Genomic_DNA"/>
</dbReference>
<name>A0A0K8PLD2_STRAJ</name>
<evidence type="ECO:0000256" key="1">
    <source>
        <dbReference type="SAM" id="SignalP"/>
    </source>
</evidence>
<keyword evidence="1" id="KW-0732">Signal</keyword>
<evidence type="ECO:0000313" key="3">
    <source>
        <dbReference type="Proteomes" id="UP000053859"/>
    </source>
</evidence>
<accession>A0A0K8PLD2</accession>
<dbReference type="Proteomes" id="UP000053859">
    <property type="component" value="Unassembled WGS sequence"/>
</dbReference>
<dbReference type="PATRIC" id="fig|146537.3.peg.3211"/>
<protein>
    <recommendedName>
        <fullName evidence="4">Htaa domain-containing protein</fullName>
    </recommendedName>
</protein>
<feature type="signal peptide" evidence="1">
    <location>
        <begin position="1"/>
        <end position="31"/>
    </location>
</feature>
<organism evidence="2 3">
    <name type="scientific">Streptomyces azureus</name>
    <dbReference type="NCBI Taxonomy" id="146537"/>
    <lineage>
        <taxon>Bacteria</taxon>
        <taxon>Bacillati</taxon>
        <taxon>Actinomycetota</taxon>
        <taxon>Actinomycetes</taxon>
        <taxon>Kitasatosporales</taxon>
        <taxon>Streptomycetaceae</taxon>
        <taxon>Streptomyces</taxon>
    </lineage>
</organism>
<proteinExistence type="predicted"/>
<evidence type="ECO:0008006" key="4">
    <source>
        <dbReference type="Google" id="ProtNLM"/>
    </source>
</evidence>
<reference evidence="2" key="1">
    <citation type="journal article" date="2015" name="Genome Announc.">
        <title>Draft Genome Sequence of Thiostrepton-Producing Streptomyces azureus ATCC 14921.</title>
        <authorList>
            <person name="Sakihara K."/>
            <person name="Maeda J."/>
            <person name="Tashiro K."/>
            <person name="Fujino Y."/>
            <person name="Kuhara S."/>
            <person name="Ohshima T."/>
            <person name="Ogata S."/>
            <person name="Doi K."/>
        </authorList>
    </citation>
    <scope>NUCLEOTIDE SEQUENCE [LARGE SCALE GENOMIC DNA]</scope>
    <source>
        <strain evidence="2">ATCC14921</strain>
    </source>
</reference>
<dbReference type="OrthoDB" id="4189584at2"/>
<sequence>MRMHALRRLTVLAAVAALSVPLGLASPGAAAQQPTSATRTAAAAQPLPGAYISPWGDAQVEIGDETLAWMEREGITVEAISPFVMDADGRGFSMPIGSTAGDGLDSKGRIFYPGGLKIQHQGSGKTITLKSTFIRVMPTPAYSAGVSIDGKALLEEVVIAESTYSEIMAGARPSPTGFRIKKAPFYVTQEAANLFAAATGATPPRAGSLFGTLTPNFDYIPATAKPPTVPTLP</sequence>